<evidence type="ECO:0000313" key="7">
    <source>
        <dbReference type="Proteomes" id="UP000271098"/>
    </source>
</evidence>
<feature type="transmembrane region" description="Helical" evidence="5">
    <location>
        <begin position="62"/>
        <end position="82"/>
    </location>
</feature>
<evidence type="ECO:0000256" key="5">
    <source>
        <dbReference type="SAM" id="Phobius"/>
    </source>
</evidence>
<feature type="transmembrane region" description="Helical" evidence="5">
    <location>
        <begin position="134"/>
        <end position="153"/>
    </location>
</feature>
<proteinExistence type="predicted"/>
<accession>A0A183D2B4</accession>
<keyword evidence="3 5" id="KW-1133">Transmembrane helix</keyword>
<dbReference type="WBParaSite" id="GPUH_0000286001-mRNA-1">
    <property type="protein sequence ID" value="GPUH_0000286001-mRNA-1"/>
    <property type="gene ID" value="GPUH_0000286001"/>
</dbReference>
<keyword evidence="7" id="KW-1185">Reference proteome</keyword>
<sequence length="155" mass="17928">MDITDSSAEEILSVTLPTETVKIQKTSLFIELLLNLCAYPFIAIFMKSVIVRKEFHRNLKLLLSNIPVFLMLMLMTRMILLVHKLQFINVEPSLRKRLEQICNCVMLEKGLCILSISLERFVALYYTKRYENCAYPVPFFGIGLTITQVILGYTK</sequence>
<evidence type="ECO:0000313" key="6">
    <source>
        <dbReference type="EMBL" id="VDK36720.1"/>
    </source>
</evidence>
<dbReference type="GO" id="GO:0016020">
    <property type="term" value="C:membrane"/>
    <property type="evidence" value="ECO:0007669"/>
    <property type="project" value="UniProtKB-SubCell"/>
</dbReference>
<evidence type="ECO:0000256" key="4">
    <source>
        <dbReference type="ARBA" id="ARBA00023136"/>
    </source>
</evidence>
<evidence type="ECO:0000313" key="8">
    <source>
        <dbReference type="WBParaSite" id="GPUH_0000286001-mRNA-1"/>
    </source>
</evidence>
<name>A0A183D2B4_9BILA</name>
<comment type="subcellular location">
    <subcellularLocation>
        <location evidence="1">Membrane</location>
        <topology evidence="1">Multi-pass membrane protein</topology>
    </subcellularLocation>
</comment>
<reference evidence="8" key="1">
    <citation type="submission" date="2016-06" db="UniProtKB">
        <authorList>
            <consortium name="WormBaseParasite"/>
        </authorList>
    </citation>
    <scope>IDENTIFICATION</scope>
</reference>
<evidence type="ECO:0000256" key="1">
    <source>
        <dbReference type="ARBA" id="ARBA00004141"/>
    </source>
</evidence>
<keyword evidence="4 5" id="KW-0472">Membrane</keyword>
<organism evidence="8">
    <name type="scientific">Gongylonema pulchrum</name>
    <dbReference type="NCBI Taxonomy" id="637853"/>
    <lineage>
        <taxon>Eukaryota</taxon>
        <taxon>Metazoa</taxon>
        <taxon>Ecdysozoa</taxon>
        <taxon>Nematoda</taxon>
        <taxon>Chromadorea</taxon>
        <taxon>Rhabditida</taxon>
        <taxon>Spirurina</taxon>
        <taxon>Spiruromorpha</taxon>
        <taxon>Spiruroidea</taxon>
        <taxon>Gongylonematidae</taxon>
        <taxon>Gongylonema</taxon>
    </lineage>
</organism>
<evidence type="ECO:0000256" key="2">
    <source>
        <dbReference type="ARBA" id="ARBA00022692"/>
    </source>
</evidence>
<keyword evidence="2 5" id="KW-0812">Transmembrane</keyword>
<gene>
    <name evidence="6" type="ORF">GPUH_LOCUS2854</name>
</gene>
<feature type="transmembrane region" description="Helical" evidence="5">
    <location>
        <begin position="28"/>
        <end position="50"/>
    </location>
</feature>
<reference evidence="6 7" key="2">
    <citation type="submission" date="2018-11" db="EMBL/GenBank/DDBJ databases">
        <authorList>
            <consortium name="Pathogen Informatics"/>
        </authorList>
    </citation>
    <scope>NUCLEOTIDE SEQUENCE [LARGE SCALE GENOMIC DNA]</scope>
</reference>
<dbReference type="Proteomes" id="UP000271098">
    <property type="component" value="Unassembled WGS sequence"/>
</dbReference>
<dbReference type="EMBL" id="UYRT01004556">
    <property type="protein sequence ID" value="VDK36720.1"/>
    <property type="molecule type" value="Genomic_DNA"/>
</dbReference>
<evidence type="ECO:0000256" key="3">
    <source>
        <dbReference type="ARBA" id="ARBA00022989"/>
    </source>
</evidence>
<dbReference type="AlphaFoldDB" id="A0A183D2B4"/>
<dbReference type="Pfam" id="PF10292">
    <property type="entry name" value="7TM_GPCR_Srab"/>
    <property type="match status" value="1"/>
</dbReference>
<dbReference type="InterPro" id="IPR019408">
    <property type="entry name" value="7TM_GPCR_serpentine_rcpt_Srab"/>
</dbReference>
<protein>
    <submittedName>
        <fullName evidence="8">G_PROTEIN_RECEP_F1_2 domain-containing protein</fullName>
    </submittedName>
</protein>